<sequence>MYTVTFNLVFTGKSALGSNNLSGSLFIRRSGFFT</sequence>
<evidence type="ECO:0000313" key="1">
    <source>
        <dbReference type="EMBL" id="JAD37015.1"/>
    </source>
</evidence>
<dbReference type="AlphaFoldDB" id="A0A0A8ZJT6"/>
<dbReference type="EMBL" id="GBRH01260880">
    <property type="protein sequence ID" value="JAD37015.1"/>
    <property type="molecule type" value="Transcribed_RNA"/>
</dbReference>
<name>A0A0A8ZJT6_ARUDO</name>
<organism evidence="1">
    <name type="scientific">Arundo donax</name>
    <name type="common">Giant reed</name>
    <name type="synonym">Donax arundinaceus</name>
    <dbReference type="NCBI Taxonomy" id="35708"/>
    <lineage>
        <taxon>Eukaryota</taxon>
        <taxon>Viridiplantae</taxon>
        <taxon>Streptophyta</taxon>
        <taxon>Embryophyta</taxon>
        <taxon>Tracheophyta</taxon>
        <taxon>Spermatophyta</taxon>
        <taxon>Magnoliopsida</taxon>
        <taxon>Liliopsida</taxon>
        <taxon>Poales</taxon>
        <taxon>Poaceae</taxon>
        <taxon>PACMAD clade</taxon>
        <taxon>Arundinoideae</taxon>
        <taxon>Arundineae</taxon>
        <taxon>Arundo</taxon>
    </lineage>
</organism>
<accession>A0A0A8ZJT6</accession>
<protein>
    <submittedName>
        <fullName evidence="1">Uncharacterized protein</fullName>
    </submittedName>
</protein>
<reference evidence="1" key="1">
    <citation type="submission" date="2014-09" db="EMBL/GenBank/DDBJ databases">
        <authorList>
            <person name="Magalhaes I.L.F."/>
            <person name="Oliveira U."/>
            <person name="Santos F.R."/>
            <person name="Vidigal T.H.D.A."/>
            <person name="Brescovit A.D."/>
            <person name="Santos A.J."/>
        </authorList>
    </citation>
    <scope>NUCLEOTIDE SEQUENCE</scope>
    <source>
        <tissue evidence="1">Shoot tissue taken approximately 20 cm above the soil surface</tissue>
    </source>
</reference>
<reference evidence="1" key="2">
    <citation type="journal article" date="2015" name="Data Brief">
        <title>Shoot transcriptome of the giant reed, Arundo donax.</title>
        <authorList>
            <person name="Barrero R.A."/>
            <person name="Guerrero F.D."/>
            <person name="Moolhuijzen P."/>
            <person name="Goolsby J.A."/>
            <person name="Tidwell J."/>
            <person name="Bellgard S.E."/>
            <person name="Bellgard M.I."/>
        </authorList>
    </citation>
    <scope>NUCLEOTIDE SEQUENCE</scope>
    <source>
        <tissue evidence="1">Shoot tissue taken approximately 20 cm above the soil surface</tissue>
    </source>
</reference>
<proteinExistence type="predicted"/>